<feature type="region of interest" description="Disordered" evidence="1">
    <location>
        <begin position="35"/>
        <end position="125"/>
    </location>
</feature>
<gene>
    <name evidence="2" type="ORF">DSPE1174_LOCUS8894</name>
</gene>
<evidence type="ECO:0000313" key="2">
    <source>
        <dbReference type="EMBL" id="CAD9402117.1"/>
    </source>
</evidence>
<dbReference type="AlphaFoldDB" id="A0A7S2BNE1"/>
<evidence type="ECO:0000256" key="1">
    <source>
        <dbReference type="SAM" id="MobiDB-lite"/>
    </source>
</evidence>
<proteinExistence type="predicted"/>
<name>A0A7S2BNE1_9STRA</name>
<sequence>MTTVDAFQVEVLAMNGGKQVLDLEKVDLAAWATFGWGESDGEREQRGDGGGGGGAIRPGMGERVGSAQKRNTGLSKDVLDKLAAEAGTSRKQTSMGGSGKQKEEGGKKSKNAKRREAKQKGKKKE</sequence>
<accession>A0A7S2BNE1</accession>
<reference evidence="2" key="1">
    <citation type="submission" date="2021-01" db="EMBL/GenBank/DDBJ databases">
        <authorList>
            <person name="Corre E."/>
            <person name="Pelletier E."/>
            <person name="Niang G."/>
            <person name="Scheremetjew M."/>
            <person name="Finn R."/>
            <person name="Kale V."/>
            <person name="Holt S."/>
            <person name="Cochrane G."/>
            <person name="Meng A."/>
            <person name="Brown T."/>
            <person name="Cohen L."/>
        </authorList>
    </citation>
    <scope>NUCLEOTIDE SEQUENCE</scope>
    <source>
        <strain evidence="2">CCMP1381</strain>
    </source>
</reference>
<dbReference type="EMBL" id="HBGS01016944">
    <property type="protein sequence ID" value="CAD9402117.1"/>
    <property type="molecule type" value="Transcribed_RNA"/>
</dbReference>
<feature type="compositionally biased region" description="Basic residues" evidence="1">
    <location>
        <begin position="108"/>
        <end position="125"/>
    </location>
</feature>
<protein>
    <submittedName>
        <fullName evidence="2">Uncharacterized protein</fullName>
    </submittedName>
</protein>
<organism evidence="2">
    <name type="scientific">Octactis speculum</name>
    <dbReference type="NCBI Taxonomy" id="3111310"/>
    <lineage>
        <taxon>Eukaryota</taxon>
        <taxon>Sar</taxon>
        <taxon>Stramenopiles</taxon>
        <taxon>Ochrophyta</taxon>
        <taxon>Dictyochophyceae</taxon>
        <taxon>Dictyochales</taxon>
        <taxon>Dictyochaceae</taxon>
        <taxon>Octactis</taxon>
    </lineage>
</organism>